<accession>A0ABU6MKD0</accession>
<proteinExistence type="predicted"/>
<dbReference type="RefSeq" id="WP_066263858.1">
    <property type="nucleotide sequence ID" value="NZ_JARMAB010000020.1"/>
</dbReference>
<protein>
    <submittedName>
        <fullName evidence="1">Uncharacterized protein</fullName>
    </submittedName>
</protein>
<organism evidence="1 2">
    <name type="scientific">Heyndrickxia acidicola</name>
    <dbReference type="NCBI Taxonomy" id="209389"/>
    <lineage>
        <taxon>Bacteria</taxon>
        <taxon>Bacillati</taxon>
        <taxon>Bacillota</taxon>
        <taxon>Bacilli</taxon>
        <taxon>Bacillales</taxon>
        <taxon>Bacillaceae</taxon>
        <taxon>Heyndrickxia</taxon>
    </lineage>
</organism>
<reference evidence="1 2" key="1">
    <citation type="submission" date="2023-03" db="EMBL/GenBank/DDBJ databases">
        <title>Bacillus Genome Sequencing.</title>
        <authorList>
            <person name="Dunlap C."/>
        </authorList>
    </citation>
    <scope>NUCLEOTIDE SEQUENCE [LARGE SCALE GENOMIC DNA]</scope>
    <source>
        <strain evidence="1 2">B-23453</strain>
    </source>
</reference>
<evidence type="ECO:0000313" key="1">
    <source>
        <dbReference type="EMBL" id="MED1204103.1"/>
    </source>
</evidence>
<gene>
    <name evidence="1" type="ORF">P4T90_13675</name>
</gene>
<evidence type="ECO:0000313" key="2">
    <source>
        <dbReference type="Proteomes" id="UP001341444"/>
    </source>
</evidence>
<dbReference type="EMBL" id="JARMAB010000020">
    <property type="protein sequence ID" value="MED1204103.1"/>
    <property type="molecule type" value="Genomic_DNA"/>
</dbReference>
<keyword evidence="2" id="KW-1185">Reference proteome</keyword>
<dbReference type="Proteomes" id="UP001341444">
    <property type="component" value="Unassembled WGS sequence"/>
</dbReference>
<name>A0ABU6MKD0_9BACI</name>
<comment type="caution">
    <text evidence="1">The sequence shown here is derived from an EMBL/GenBank/DDBJ whole genome shotgun (WGS) entry which is preliminary data.</text>
</comment>
<sequence length="103" mass="12242">MRFKNCKHKNLRVEADFADPIWCSDCDTNFELEEFPISNELVKELSSWALEYPEIFELAESEYEDIEIIKGEHNFRGKILKEKLQQELINTDILSVTFRSIRL</sequence>